<reference evidence="1 2" key="1">
    <citation type="submission" date="2017-11" db="EMBL/GenBank/DDBJ databases">
        <title>De novo assembly and phasing of dikaryotic genomes from two isolates of Puccinia coronata f. sp. avenae, the causal agent of oat crown rust.</title>
        <authorList>
            <person name="Miller M.E."/>
            <person name="Zhang Y."/>
            <person name="Omidvar V."/>
            <person name="Sperschneider J."/>
            <person name="Schwessinger B."/>
            <person name="Raley C."/>
            <person name="Palmer J.M."/>
            <person name="Garnica D."/>
            <person name="Upadhyaya N."/>
            <person name="Rathjen J."/>
            <person name="Taylor J.M."/>
            <person name="Park R.F."/>
            <person name="Dodds P.N."/>
            <person name="Hirsch C.D."/>
            <person name="Kianian S.F."/>
            <person name="Figueroa M."/>
        </authorList>
    </citation>
    <scope>NUCLEOTIDE SEQUENCE [LARGE SCALE GENOMIC DNA]</scope>
    <source>
        <strain evidence="1">12SD80</strain>
    </source>
</reference>
<evidence type="ECO:0000313" key="1">
    <source>
        <dbReference type="EMBL" id="PLW07743.1"/>
    </source>
</evidence>
<organism evidence="1 2">
    <name type="scientific">Puccinia coronata f. sp. avenae</name>
    <dbReference type="NCBI Taxonomy" id="200324"/>
    <lineage>
        <taxon>Eukaryota</taxon>
        <taxon>Fungi</taxon>
        <taxon>Dikarya</taxon>
        <taxon>Basidiomycota</taxon>
        <taxon>Pucciniomycotina</taxon>
        <taxon>Pucciniomycetes</taxon>
        <taxon>Pucciniales</taxon>
        <taxon>Pucciniaceae</taxon>
        <taxon>Puccinia</taxon>
    </lineage>
</organism>
<dbReference type="EMBL" id="PGCI01001108">
    <property type="protein sequence ID" value="PLW07743.1"/>
    <property type="molecule type" value="Genomic_DNA"/>
</dbReference>
<evidence type="ECO:0000313" key="2">
    <source>
        <dbReference type="Proteomes" id="UP000235392"/>
    </source>
</evidence>
<dbReference type="Proteomes" id="UP000235392">
    <property type="component" value="Unassembled WGS sequence"/>
</dbReference>
<accession>A0A2N5S3F6</accession>
<name>A0A2N5S3F6_9BASI</name>
<sequence length="100" mass="10594">VWPGWRFKSAFGPFGGSMPRLASMAGGAGGKMANLAAQGSCMARLAVQNLPSKFLRLTTCIASYRSVLEEPGCSEGKIGSITVLYEAVQAVKRKEIVAEK</sequence>
<feature type="non-terminal residue" evidence="1">
    <location>
        <position position="1"/>
    </location>
</feature>
<comment type="caution">
    <text evidence="1">The sequence shown here is derived from an EMBL/GenBank/DDBJ whole genome shotgun (WGS) entry which is preliminary data.</text>
</comment>
<proteinExistence type="predicted"/>
<dbReference type="AlphaFoldDB" id="A0A2N5S3F6"/>
<protein>
    <submittedName>
        <fullName evidence="1">Uncharacterized protein</fullName>
    </submittedName>
</protein>
<gene>
    <name evidence="1" type="ORF">PCASD_20950</name>
</gene>